<keyword evidence="8 9" id="KW-0030">Aminoacyl-tRNA synthetase</keyword>
<reference evidence="11 12" key="1">
    <citation type="journal article" date="2016" name="Nat. Commun.">
        <title>Thousands of microbial genomes shed light on interconnected biogeochemical processes in an aquifer system.</title>
        <authorList>
            <person name="Anantharaman K."/>
            <person name="Brown C.T."/>
            <person name="Hug L.A."/>
            <person name="Sharon I."/>
            <person name="Castelle C.J."/>
            <person name="Probst A.J."/>
            <person name="Thomas B.C."/>
            <person name="Singh A."/>
            <person name="Wilkins M.J."/>
            <person name="Karaoz U."/>
            <person name="Brodie E.L."/>
            <person name="Williams K.H."/>
            <person name="Hubbard S.S."/>
            <person name="Banfield J.F."/>
        </authorList>
    </citation>
    <scope>NUCLEOTIDE SEQUENCE [LARGE SCALE GENOMIC DNA]</scope>
</reference>
<dbReference type="InterPro" id="IPR004523">
    <property type="entry name" value="Asp-tRNA_synthase_2"/>
</dbReference>
<feature type="region of interest" description="Aspartate" evidence="9">
    <location>
        <begin position="196"/>
        <end position="199"/>
    </location>
</feature>
<feature type="binding site" evidence="9">
    <location>
        <begin position="225"/>
        <end position="227"/>
    </location>
    <ligand>
        <name>ATP</name>
        <dbReference type="ChEBI" id="CHEBI:30616"/>
    </ligand>
</feature>
<evidence type="ECO:0000256" key="2">
    <source>
        <dbReference type="ARBA" id="ARBA00005312"/>
    </source>
</evidence>
<evidence type="ECO:0000256" key="7">
    <source>
        <dbReference type="ARBA" id="ARBA00022917"/>
    </source>
</evidence>
<dbReference type="GO" id="GO:0005829">
    <property type="term" value="C:cytosol"/>
    <property type="evidence" value="ECO:0007669"/>
    <property type="project" value="TreeGrafter"/>
</dbReference>
<feature type="binding site" evidence="9">
    <location>
        <begin position="217"/>
        <end position="219"/>
    </location>
    <ligand>
        <name>ATP</name>
        <dbReference type="ChEBI" id="CHEBI:30616"/>
    </ligand>
</feature>
<dbReference type="CDD" id="cd04317">
    <property type="entry name" value="EcAspRS_like_N"/>
    <property type="match status" value="1"/>
</dbReference>
<evidence type="ECO:0000256" key="8">
    <source>
        <dbReference type="ARBA" id="ARBA00023146"/>
    </source>
</evidence>
<dbReference type="PRINTS" id="PR01042">
    <property type="entry name" value="TRNASYNTHASP"/>
</dbReference>
<evidence type="ECO:0000256" key="9">
    <source>
        <dbReference type="HAMAP-Rule" id="MF_02075"/>
    </source>
</evidence>
<comment type="subunit">
    <text evidence="9">Homodimer.</text>
</comment>
<dbReference type="Gene3D" id="2.40.50.140">
    <property type="entry name" value="Nucleic acid-binding proteins"/>
    <property type="match status" value="1"/>
</dbReference>
<dbReference type="Gene3D" id="3.30.930.10">
    <property type="entry name" value="Bira Bifunctional Protein, Domain 2"/>
    <property type="match status" value="1"/>
</dbReference>
<dbReference type="STRING" id="1801770.A3A01_00625"/>
<keyword evidence="6 9" id="KW-0067">ATP-binding</keyword>
<dbReference type="SUPFAM" id="SSF55681">
    <property type="entry name" value="Class II aaRS and biotin synthetases"/>
    <property type="match status" value="1"/>
</dbReference>
<dbReference type="GO" id="GO:0003723">
    <property type="term" value="F:RNA binding"/>
    <property type="evidence" value="ECO:0007669"/>
    <property type="project" value="TreeGrafter"/>
</dbReference>
<dbReference type="PROSITE" id="PS50862">
    <property type="entry name" value="AA_TRNA_LIGASE_II"/>
    <property type="match status" value="1"/>
</dbReference>
<dbReference type="GO" id="GO:0005524">
    <property type="term" value="F:ATP binding"/>
    <property type="evidence" value="ECO:0007669"/>
    <property type="project" value="UniProtKB-UniRule"/>
</dbReference>
<name>A0A1F6WVK9_9BACT</name>
<sequence>MKDRIYIKDLKEHVGKEVTIAGWVNVRRNQGKMVFFDMRDMTGRVQCVALPSHADMIEQTKEIRLEWVLKIRGLVNKRPDKNINAEMVNGDIELEILKIEILSEAAPLPFDMSLDGYNLELTAELDNRSLILRQQKVQAIFKVQETIIDSFREFMKKNMFFEFQAPVITPATAEGGAEVFQVNYFDKKAYLTQSPQLYKQIVVSAFERCFSVNKIFRAEPSSTTRHLTEIVSLDAEMSFIDSWTDVRDMAEETVRFILKQVEKKNGEHLKLLNATVPVMLSKTPTLTLREVQQKIFERFDRDVRGDKDTNPQDEREICEIIKEETGSDFVFVYGYPTRKKPFYVYPNAEEPEYNEGMDLLCRGIEWLSGGRRINDYNQLMKHVEIWKMDPEKIKMFMEAFKYGVPPEGGFALGAERMTMQLLGLKNIREAAMFPRDMNRIDERLGNEGY</sequence>
<feature type="binding site" evidence="9">
    <location>
        <position position="365"/>
    </location>
    <ligand>
        <name>ATP</name>
        <dbReference type="ChEBI" id="CHEBI:30616"/>
    </ligand>
</feature>
<evidence type="ECO:0000256" key="5">
    <source>
        <dbReference type="ARBA" id="ARBA00022741"/>
    </source>
</evidence>
<feature type="binding site" evidence="9">
    <location>
        <position position="174"/>
    </location>
    <ligand>
        <name>L-aspartate</name>
        <dbReference type="ChEBI" id="CHEBI:29991"/>
    </ligand>
</feature>
<feature type="binding site" evidence="9">
    <location>
        <position position="368"/>
    </location>
    <ligand>
        <name>L-aspartate</name>
        <dbReference type="ChEBI" id="CHEBI:29991"/>
    </ligand>
</feature>
<gene>
    <name evidence="9" type="primary">aspS</name>
    <name evidence="11" type="ORF">A3A01_00625</name>
</gene>
<keyword evidence="7 9" id="KW-0648">Protein biosynthesis</keyword>
<dbReference type="InterPro" id="IPR012340">
    <property type="entry name" value="NA-bd_OB-fold"/>
</dbReference>
<feature type="domain" description="Aminoacyl-transfer RNA synthetases class-II family profile" evidence="10">
    <location>
        <begin position="141"/>
        <end position="434"/>
    </location>
</feature>
<dbReference type="SUPFAM" id="SSF50249">
    <property type="entry name" value="Nucleic acid-binding proteins"/>
    <property type="match status" value="1"/>
</dbReference>
<evidence type="ECO:0000313" key="11">
    <source>
        <dbReference type="EMBL" id="OGI85795.1"/>
    </source>
</evidence>
<comment type="catalytic activity">
    <reaction evidence="9">
        <text>tRNA(Asp) + L-aspartate + ATP = L-aspartyl-tRNA(Asp) + AMP + diphosphate</text>
        <dbReference type="Rhea" id="RHEA:19649"/>
        <dbReference type="Rhea" id="RHEA-COMP:9660"/>
        <dbReference type="Rhea" id="RHEA-COMP:9678"/>
        <dbReference type="ChEBI" id="CHEBI:29991"/>
        <dbReference type="ChEBI" id="CHEBI:30616"/>
        <dbReference type="ChEBI" id="CHEBI:33019"/>
        <dbReference type="ChEBI" id="CHEBI:78442"/>
        <dbReference type="ChEBI" id="CHEBI:78516"/>
        <dbReference type="ChEBI" id="CHEBI:456215"/>
        <dbReference type="EC" id="6.1.1.12"/>
    </reaction>
</comment>
<dbReference type="PANTHER" id="PTHR43450">
    <property type="entry name" value="ASPARTYL-TRNA SYNTHETASE"/>
    <property type="match status" value="1"/>
</dbReference>
<dbReference type="InterPro" id="IPR006195">
    <property type="entry name" value="aa-tRNA-synth_II"/>
</dbReference>
<comment type="function">
    <text evidence="9">Catalyzes the attachment of L-aspartate to tRNA(Asp) in a two-step reaction: L-aspartate is first activated by ATP to form Asp-AMP and then transferred to the acceptor end of tRNA(Asp).</text>
</comment>
<dbReference type="Proteomes" id="UP000179352">
    <property type="component" value="Unassembled WGS sequence"/>
</dbReference>
<dbReference type="Pfam" id="PF00152">
    <property type="entry name" value="tRNA-synt_2"/>
    <property type="match status" value="1"/>
</dbReference>
<dbReference type="Pfam" id="PF01336">
    <property type="entry name" value="tRNA_anti-codon"/>
    <property type="match status" value="1"/>
</dbReference>
<dbReference type="GO" id="GO:0006422">
    <property type="term" value="P:aspartyl-tRNA aminoacylation"/>
    <property type="evidence" value="ECO:0007669"/>
    <property type="project" value="UniProtKB-UniRule"/>
</dbReference>
<dbReference type="InterPro" id="IPR045864">
    <property type="entry name" value="aa-tRNA-synth_II/BPL/LPL"/>
</dbReference>
<dbReference type="EMBL" id="MFUU01000018">
    <property type="protein sequence ID" value="OGI85795.1"/>
    <property type="molecule type" value="Genomic_DNA"/>
</dbReference>
<evidence type="ECO:0000313" key="12">
    <source>
        <dbReference type="Proteomes" id="UP000179352"/>
    </source>
</evidence>
<evidence type="ECO:0000256" key="3">
    <source>
        <dbReference type="ARBA" id="ARBA00022490"/>
    </source>
</evidence>
<comment type="similarity">
    <text evidence="2 9">Belongs to the class-II aminoacyl-tRNA synthetase family. Type 2 subfamily.</text>
</comment>
<dbReference type="GO" id="GO:0004815">
    <property type="term" value="F:aspartate-tRNA ligase activity"/>
    <property type="evidence" value="ECO:0007669"/>
    <property type="project" value="UniProtKB-UniRule"/>
</dbReference>
<feature type="binding site" evidence="9">
    <location>
        <begin position="413"/>
        <end position="416"/>
    </location>
    <ligand>
        <name>ATP</name>
        <dbReference type="ChEBI" id="CHEBI:30616"/>
    </ligand>
</feature>
<proteinExistence type="inferred from homology"/>
<organism evidence="11 12">
    <name type="scientific">Candidatus Nomurabacteria bacterium RIFCSPLOWO2_01_FULL_39_17</name>
    <dbReference type="NCBI Taxonomy" id="1801770"/>
    <lineage>
        <taxon>Bacteria</taxon>
        <taxon>Candidatus Nomuraibacteriota</taxon>
    </lineage>
</organism>
<dbReference type="AlphaFoldDB" id="A0A1F6WVK9"/>
<dbReference type="InterPro" id="IPR004365">
    <property type="entry name" value="NA-bd_OB_tRNA"/>
</dbReference>
<keyword evidence="5 9" id="KW-0547">Nucleotide-binding</keyword>
<comment type="caution">
    <text evidence="9">Lacks conserved residue(s) required for the propagation of feature annotation.</text>
</comment>
<keyword evidence="3 9" id="KW-0963">Cytoplasm</keyword>
<feature type="binding site" evidence="9">
    <location>
        <position position="372"/>
    </location>
    <ligand>
        <name>L-aspartate</name>
        <dbReference type="ChEBI" id="CHEBI:29991"/>
    </ligand>
</feature>
<keyword evidence="4 9" id="KW-0436">Ligase</keyword>
<dbReference type="NCBIfam" id="NF003483">
    <property type="entry name" value="PRK05159.1"/>
    <property type="match status" value="1"/>
</dbReference>
<dbReference type="GO" id="GO:0017101">
    <property type="term" value="C:aminoacyl-tRNA synthetase multienzyme complex"/>
    <property type="evidence" value="ECO:0007669"/>
    <property type="project" value="TreeGrafter"/>
</dbReference>
<dbReference type="EC" id="6.1.1.12" evidence="9"/>
<protein>
    <recommendedName>
        <fullName evidence="9">Aspartate--tRNA ligase</fullName>
        <ecNumber evidence="9">6.1.1.12</ecNumber>
    </recommendedName>
    <alternativeName>
        <fullName evidence="9">Aspartyl-tRNA synthetase</fullName>
        <shortName evidence="9">AspRS</shortName>
    </alternativeName>
</protein>
<dbReference type="InterPro" id="IPR004364">
    <property type="entry name" value="Aa-tRNA-synt_II"/>
</dbReference>
<dbReference type="PANTHER" id="PTHR43450:SF1">
    <property type="entry name" value="ASPARTATE--TRNA LIGASE, CYTOPLASMIC"/>
    <property type="match status" value="1"/>
</dbReference>
<feature type="binding site" evidence="9">
    <location>
        <position position="217"/>
    </location>
    <ligand>
        <name>L-aspartate</name>
        <dbReference type="ChEBI" id="CHEBI:29991"/>
    </ligand>
</feature>
<evidence type="ECO:0000259" key="10">
    <source>
        <dbReference type="PROSITE" id="PS50862"/>
    </source>
</evidence>
<accession>A0A1F6WVK9</accession>
<comment type="caution">
    <text evidence="11">The sequence shown here is derived from an EMBL/GenBank/DDBJ whole genome shotgun (WGS) entry which is preliminary data.</text>
</comment>
<evidence type="ECO:0000256" key="6">
    <source>
        <dbReference type="ARBA" id="ARBA00022840"/>
    </source>
</evidence>
<dbReference type="InterPro" id="IPR047089">
    <property type="entry name" value="Asp-tRNA-ligase_1_N"/>
</dbReference>
<dbReference type="InterPro" id="IPR002312">
    <property type="entry name" value="Asp/Asn-tRNA-synth_IIb"/>
</dbReference>
<evidence type="ECO:0000256" key="4">
    <source>
        <dbReference type="ARBA" id="ARBA00022598"/>
    </source>
</evidence>
<dbReference type="HAMAP" id="MF_02075">
    <property type="entry name" value="Asp_tRNA_synth_type2"/>
    <property type="match status" value="1"/>
</dbReference>
<evidence type="ECO:0000256" key="1">
    <source>
        <dbReference type="ARBA" id="ARBA00004496"/>
    </source>
</evidence>
<comment type="subcellular location">
    <subcellularLocation>
        <location evidence="1 9">Cytoplasm</location>
    </subcellularLocation>
</comment>